<keyword evidence="3" id="KW-0285">Flavoprotein</keyword>
<dbReference type="EMBL" id="BSYA01000117">
    <property type="protein sequence ID" value="GMG33417.1"/>
    <property type="molecule type" value="Genomic_DNA"/>
</dbReference>
<keyword evidence="2" id="KW-0716">Sensory transduction</keyword>
<evidence type="ECO:0000256" key="14">
    <source>
        <dbReference type="ARBA" id="ARBA00023170"/>
    </source>
</evidence>
<name>A0AAN5BZW2_ASPOZ</name>
<evidence type="ECO:0000256" key="7">
    <source>
        <dbReference type="ARBA" id="ARBA00022771"/>
    </source>
</evidence>
<keyword evidence="6" id="KW-0677">Repeat</keyword>
<accession>A0AAN5BZW2</accession>
<keyword evidence="12" id="KW-0010">Activator</keyword>
<dbReference type="InterPro" id="IPR035965">
    <property type="entry name" value="PAS-like_dom_sf"/>
</dbReference>
<keyword evidence="14" id="KW-0675">Receptor</keyword>
<keyword evidence="9" id="KW-0157">Chromophore</keyword>
<dbReference type="Gene3D" id="3.30.450.20">
    <property type="entry name" value="PAS domain"/>
    <property type="match status" value="1"/>
</dbReference>
<sequence length="389" mass="43122">MEGFSDGYYDAQYTVPASDHRVEYPLSSSDHYAQAMMPFATPDQMHAAGFAYQSQIPDLVANSASFVFPSHTAGLSLNLPEHPMPAENLGDRTSNAMLLYDPLSALGGSTPTAINTGDPFAYNAFQSPFPAMSLENFQGQQSLSFHNTCLPSQPMNLNPSVAYSTMQTHGPILNTYQAPPRHAELTTSAKPTGTLDKQPSTNFPQPAGQTSQRRRNRGFQSSGPTPTHRFIQPKRPSPTKVVSRPNPKINIGAVDLSCAFVLCDITQNDHPIIYVSEAFERLTGYTEQEIVGQNCRFLQGPEGVVQKGMKRTFVDDETTSRLRSTIEDRTEIQASLINYRKGGQPFMNLITMIPIRWSSQEYRFYVGFQVDLVETPDAVTRRNPSRVQV</sequence>
<dbReference type="SUPFAM" id="SSF55785">
    <property type="entry name" value="PYP-like sensor domain (PAS domain)"/>
    <property type="match status" value="1"/>
</dbReference>
<dbReference type="PANTHER" id="PTHR47429:SF7">
    <property type="entry name" value="GATA-FACTOR"/>
    <property type="match status" value="1"/>
</dbReference>
<dbReference type="PANTHER" id="PTHR47429">
    <property type="entry name" value="PROTEIN TWIN LOV 1"/>
    <property type="match status" value="1"/>
</dbReference>
<keyword evidence="13" id="KW-0804">Transcription</keyword>
<dbReference type="Pfam" id="PF13426">
    <property type="entry name" value="PAS_9"/>
    <property type="match status" value="1"/>
</dbReference>
<keyword evidence="8" id="KW-0862">Zinc</keyword>
<evidence type="ECO:0000256" key="10">
    <source>
        <dbReference type="ARBA" id="ARBA00023015"/>
    </source>
</evidence>
<keyword evidence="4" id="KW-0288">FMN</keyword>
<evidence type="ECO:0000259" key="16">
    <source>
        <dbReference type="PROSITE" id="PS50112"/>
    </source>
</evidence>
<evidence type="ECO:0000313" key="18">
    <source>
        <dbReference type="Proteomes" id="UP001165205"/>
    </source>
</evidence>
<organism evidence="17 18">
    <name type="scientific">Aspergillus oryzae</name>
    <name type="common">Yellow koji mold</name>
    <dbReference type="NCBI Taxonomy" id="5062"/>
    <lineage>
        <taxon>Eukaryota</taxon>
        <taxon>Fungi</taxon>
        <taxon>Dikarya</taxon>
        <taxon>Ascomycota</taxon>
        <taxon>Pezizomycotina</taxon>
        <taxon>Eurotiomycetes</taxon>
        <taxon>Eurotiomycetidae</taxon>
        <taxon>Eurotiales</taxon>
        <taxon>Aspergillaceae</taxon>
        <taxon>Aspergillus</taxon>
        <taxon>Aspergillus subgen. Circumdati</taxon>
    </lineage>
</organism>
<protein>
    <submittedName>
        <fullName evidence="17">Unnamed protein product</fullName>
    </submittedName>
</protein>
<dbReference type="GO" id="GO:0005634">
    <property type="term" value="C:nucleus"/>
    <property type="evidence" value="ECO:0007669"/>
    <property type="project" value="TreeGrafter"/>
</dbReference>
<keyword evidence="10" id="KW-0805">Transcription regulation</keyword>
<evidence type="ECO:0000256" key="1">
    <source>
        <dbReference type="ARBA" id="ARBA00022543"/>
    </source>
</evidence>
<keyword evidence="11" id="KW-0238">DNA-binding</keyword>
<dbReference type="GO" id="GO:0003677">
    <property type="term" value="F:DNA binding"/>
    <property type="evidence" value="ECO:0007669"/>
    <property type="project" value="UniProtKB-KW"/>
</dbReference>
<dbReference type="InterPro" id="IPR000014">
    <property type="entry name" value="PAS"/>
</dbReference>
<dbReference type="FunFam" id="3.30.450.20:FF:000064">
    <property type="entry name" value="Vivid PAS protein VVD"/>
    <property type="match status" value="1"/>
</dbReference>
<proteinExistence type="predicted"/>
<evidence type="ECO:0000256" key="3">
    <source>
        <dbReference type="ARBA" id="ARBA00022630"/>
    </source>
</evidence>
<dbReference type="CDD" id="cd00130">
    <property type="entry name" value="PAS"/>
    <property type="match status" value="1"/>
</dbReference>
<evidence type="ECO:0000256" key="13">
    <source>
        <dbReference type="ARBA" id="ARBA00023163"/>
    </source>
</evidence>
<reference evidence="17" key="1">
    <citation type="submission" date="2023-04" db="EMBL/GenBank/DDBJ databases">
        <title>Aspergillus oryzae NBRC 4228.</title>
        <authorList>
            <person name="Ichikawa N."/>
            <person name="Sato H."/>
            <person name="Tonouchi N."/>
        </authorList>
    </citation>
    <scope>NUCLEOTIDE SEQUENCE</scope>
    <source>
        <strain evidence="17">NBRC 4228</strain>
    </source>
</reference>
<keyword evidence="5" id="KW-0479">Metal-binding</keyword>
<dbReference type="PROSITE" id="PS50112">
    <property type="entry name" value="PAS"/>
    <property type="match status" value="1"/>
</dbReference>
<evidence type="ECO:0000256" key="15">
    <source>
        <dbReference type="SAM" id="MobiDB-lite"/>
    </source>
</evidence>
<dbReference type="Proteomes" id="UP001165205">
    <property type="component" value="Unassembled WGS sequence"/>
</dbReference>
<feature type="domain" description="PAS" evidence="16">
    <location>
        <begin position="272"/>
        <end position="294"/>
    </location>
</feature>
<evidence type="ECO:0000256" key="4">
    <source>
        <dbReference type="ARBA" id="ARBA00022643"/>
    </source>
</evidence>
<evidence type="ECO:0000256" key="9">
    <source>
        <dbReference type="ARBA" id="ARBA00022991"/>
    </source>
</evidence>
<keyword evidence="7" id="KW-0863">Zinc-finger</keyword>
<evidence type="ECO:0000313" key="17">
    <source>
        <dbReference type="EMBL" id="GMG33417.1"/>
    </source>
</evidence>
<evidence type="ECO:0000256" key="12">
    <source>
        <dbReference type="ARBA" id="ARBA00023159"/>
    </source>
</evidence>
<gene>
    <name evidence="17" type="ORF">Aory04_000894700</name>
</gene>
<evidence type="ECO:0000256" key="6">
    <source>
        <dbReference type="ARBA" id="ARBA00022737"/>
    </source>
</evidence>
<dbReference type="GO" id="GO:0009881">
    <property type="term" value="F:photoreceptor activity"/>
    <property type="evidence" value="ECO:0007669"/>
    <property type="project" value="UniProtKB-KW"/>
</dbReference>
<evidence type="ECO:0000256" key="11">
    <source>
        <dbReference type="ARBA" id="ARBA00023125"/>
    </source>
</evidence>
<dbReference type="AlphaFoldDB" id="A0AAN5BZW2"/>
<evidence type="ECO:0000256" key="2">
    <source>
        <dbReference type="ARBA" id="ARBA00022606"/>
    </source>
</evidence>
<dbReference type="NCBIfam" id="TIGR00229">
    <property type="entry name" value="sensory_box"/>
    <property type="match status" value="1"/>
</dbReference>
<feature type="compositionally biased region" description="Polar residues" evidence="15">
    <location>
        <begin position="186"/>
        <end position="211"/>
    </location>
</feature>
<feature type="region of interest" description="Disordered" evidence="15">
    <location>
        <begin position="186"/>
        <end position="246"/>
    </location>
</feature>
<evidence type="ECO:0000256" key="5">
    <source>
        <dbReference type="ARBA" id="ARBA00022723"/>
    </source>
</evidence>
<keyword evidence="1" id="KW-0600">Photoreceptor protein</keyword>
<evidence type="ECO:0000256" key="8">
    <source>
        <dbReference type="ARBA" id="ARBA00022833"/>
    </source>
</evidence>
<comment type="caution">
    <text evidence="17">The sequence shown here is derived from an EMBL/GenBank/DDBJ whole genome shotgun (WGS) entry which is preliminary data.</text>
</comment>
<dbReference type="GO" id="GO:0008270">
    <property type="term" value="F:zinc ion binding"/>
    <property type="evidence" value="ECO:0007669"/>
    <property type="project" value="UniProtKB-KW"/>
</dbReference>